<comment type="similarity">
    <text evidence="2">Belongs to the LolA family.</text>
</comment>
<comment type="subcellular location">
    <subcellularLocation>
        <location evidence="1">Periplasm</location>
    </subcellularLocation>
</comment>
<organism evidence="9">
    <name type="scientific">hydrothermal vent metagenome</name>
    <dbReference type="NCBI Taxonomy" id="652676"/>
    <lineage>
        <taxon>unclassified sequences</taxon>
        <taxon>metagenomes</taxon>
        <taxon>ecological metagenomes</taxon>
    </lineage>
</organism>
<dbReference type="SUPFAM" id="SSF89392">
    <property type="entry name" value="Prokaryotic lipoproteins and lipoprotein localization factors"/>
    <property type="match status" value="1"/>
</dbReference>
<dbReference type="AlphaFoldDB" id="A0A3B0Y6A6"/>
<name>A0A3B0Y6A6_9ZZZZ</name>
<dbReference type="InterPro" id="IPR029046">
    <property type="entry name" value="LolA/LolB/LppX"/>
</dbReference>
<evidence type="ECO:0000256" key="8">
    <source>
        <dbReference type="ARBA" id="ARBA00023186"/>
    </source>
</evidence>
<dbReference type="Pfam" id="PF03548">
    <property type="entry name" value="LolA"/>
    <property type="match status" value="1"/>
</dbReference>
<keyword evidence="7" id="KW-0653">Protein transport</keyword>
<reference evidence="9" key="1">
    <citation type="submission" date="2018-06" db="EMBL/GenBank/DDBJ databases">
        <authorList>
            <person name="Zhirakovskaya E."/>
        </authorList>
    </citation>
    <scope>NUCLEOTIDE SEQUENCE</scope>
</reference>
<dbReference type="GO" id="GO:0044874">
    <property type="term" value="P:lipoprotein localization to outer membrane"/>
    <property type="evidence" value="ECO:0007669"/>
    <property type="project" value="TreeGrafter"/>
</dbReference>
<dbReference type="CDD" id="cd16325">
    <property type="entry name" value="LolA"/>
    <property type="match status" value="1"/>
</dbReference>
<keyword evidence="8" id="KW-0143">Chaperone</keyword>
<evidence type="ECO:0000256" key="2">
    <source>
        <dbReference type="ARBA" id="ARBA00007615"/>
    </source>
</evidence>
<dbReference type="PANTHER" id="PTHR35869">
    <property type="entry name" value="OUTER-MEMBRANE LIPOPROTEIN CARRIER PROTEIN"/>
    <property type="match status" value="1"/>
</dbReference>
<dbReference type="NCBIfam" id="TIGR00547">
    <property type="entry name" value="lolA"/>
    <property type="match status" value="1"/>
</dbReference>
<dbReference type="InterPro" id="IPR004564">
    <property type="entry name" value="OM_lipoprot_carrier_LolA-like"/>
</dbReference>
<evidence type="ECO:0000313" key="9">
    <source>
        <dbReference type="EMBL" id="VAW70892.1"/>
    </source>
</evidence>
<dbReference type="InterPro" id="IPR018323">
    <property type="entry name" value="OM_lipoprot_carrier_LolA_Pbac"/>
</dbReference>
<keyword evidence="6" id="KW-0574">Periplasm</keyword>
<evidence type="ECO:0000256" key="3">
    <source>
        <dbReference type="ARBA" id="ARBA00011245"/>
    </source>
</evidence>
<dbReference type="PANTHER" id="PTHR35869:SF1">
    <property type="entry name" value="OUTER-MEMBRANE LIPOPROTEIN CARRIER PROTEIN"/>
    <property type="match status" value="1"/>
</dbReference>
<protein>
    <recommendedName>
        <fullName evidence="4">Outer-membrane lipoprotein carrier protein</fullName>
    </recommendedName>
</protein>
<evidence type="ECO:0000256" key="1">
    <source>
        <dbReference type="ARBA" id="ARBA00004418"/>
    </source>
</evidence>
<keyword evidence="5" id="KW-0813">Transport</keyword>
<dbReference type="Gene3D" id="2.50.20.10">
    <property type="entry name" value="Lipoprotein localisation LolA/LolB/LppX"/>
    <property type="match status" value="1"/>
</dbReference>
<sequence>MLKKIVFLFILFISNNVHAEKLLAHAQLESFLENTTGLSATFEQTLQDQYGGVLQQSAGTFLMQRPGKFRWDYTLPYPQNIISNGKKIWMFDSELEQVNVRPYTQMLASSPISLLDKKQRLSVEFNIEPMASDNTLQWVKLLPKTVESDFKEIQVGLQHGKIKTMRFIDNFEQQTQITFEQLKLNPDIDSSTFEFSIPEGADVVGDF</sequence>
<proteinExistence type="inferred from homology"/>
<comment type="subunit">
    <text evidence="3">Monomer.</text>
</comment>
<evidence type="ECO:0000256" key="5">
    <source>
        <dbReference type="ARBA" id="ARBA00022448"/>
    </source>
</evidence>
<evidence type="ECO:0000256" key="6">
    <source>
        <dbReference type="ARBA" id="ARBA00022764"/>
    </source>
</evidence>
<dbReference type="GO" id="GO:0030288">
    <property type="term" value="C:outer membrane-bounded periplasmic space"/>
    <property type="evidence" value="ECO:0007669"/>
    <property type="project" value="TreeGrafter"/>
</dbReference>
<evidence type="ECO:0000256" key="4">
    <source>
        <dbReference type="ARBA" id="ARBA00014035"/>
    </source>
</evidence>
<dbReference type="EMBL" id="UOFJ01000557">
    <property type="protein sequence ID" value="VAW70892.1"/>
    <property type="molecule type" value="Genomic_DNA"/>
</dbReference>
<evidence type="ECO:0000256" key="7">
    <source>
        <dbReference type="ARBA" id="ARBA00022927"/>
    </source>
</evidence>
<dbReference type="GO" id="GO:0042953">
    <property type="term" value="P:lipoprotein transport"/>
    <property type="evidence" value="ECO:0007669"/>
    <property type="project" value="InterPro"/>
</dbReference>
<dbReference type="HAMAP" id="MF_00240">
    <property type="entry name" value="LolA"/>
    <property type="match status" value="1"/>
</dbReference>
<accession>A0A3B0Y6A6</accession>
<gene>
    <name evidence="9" type="ORF">MNBD_GAMMA10-2045</name>
</gene>